<dbReference type="Pfam" id="PF01035">
    <property type="entry name" value="DNA_binding_1"/>
    <property type="match status" value="1"/>
</dbReference>
<reference evidence="4 5" key="1">
    <citation type="submission" date="2019-09" db="EMBL/GenBank/DDBJ databases">
        <title>Draft genome of the ectomycorrhizal ascomycete Sphaerosporella brunnea.</title>
        <authorList>
            <consortium name="DOE Joint Genome Institute"/>
            <person name="Benucci G.M."/>
            <person name="Marozzi G."/>
            <person name="Antonielli L."/>
            <person name="Sanchez S."/>
            <person name="Marco P."/>
            <person name="Wang X."/>
            <person name="Falini L.B."/>
            <person name="Barry K."/>
            <person name="Haridas S."/>
            <person name="Lipzen A."/>
            <person name="Labutti K."/>
            <person name="Grigoriev I.V."/>
            <person name="Murat C."/>
            <person name="Martin F."/>
            <person name="Albertini E."/>
            <person name="Donnini D."/>
            <person name="Bonito G."/>
        </authorList>
    </citation>
    <scope>NUCLEOTIDE SEQUENCE [LARGE SCALE GENOMIC DNA]</scope>
    <source>
        <strain evidence="4 5">Sb_GMNB300</strain>
    </source>
</reference>
<dbReference type="AlphaFoldDB" id="A0A5J5F518"/>
<dbReference type="InterPro" id="IPR036388">
    <property type="entry name" value="WH-like_DNA-bd_sf"/>
</dbReference>
<dbReference type="InterPro" id="IPR036217">
    <property type="entry name" value="MethylDNA_cys_MeTrfase_DNAb"/>
</dbReference>
<feature type="region of interest" description="Disordered" evidence="2">
    <location>
        <begin position="137"/>
        <end position="185"/>
    </location>
</feature>
<evidence type="ECO:0000313" key="4">
    <source>
        <dbReference type="EMBL" id="KAA8911567.1"/>
    </source>
</evidence>
<evidence type="ECO:0000256" key="2">
    <source>
        <dbReference type="SAM" id="MobiDB-lite"/>
    </source>
</evidence>
<feature type="compositionally biased region" description="Basic and acidic residues" evidence="2">
    <location>
        <begin position="158"/>
        <end position="179"/>
    </location>
</feature>
<gene>
    <name evidence="4" type="ORF">FN846DRAFT_887758</name>
</gene>
<dbReference type="InParanoid" id="A0A5J5F518"/>
<feature type="domain" description="Methylated-DNA-[protein]-cysteine S-methyltransferase DNA binding" evidence="3">
    <location>
        <begin position="11"/>
        <end position="103"/>
    </location>
</feature>
<evidence type="ECO:0000256" key="1">
    <source>
        <dbReference type="ARBA" id="ARBA00022763"/>
    </source>
</evidence>
<keyword evidence="1" id="KW-0227">DNA damage</keyword>
<evidence type="ECO:0000259" key="3">
    <source>
        <dbReference type="Pfam" id="PF01035"/>
    </source>
</evidence>
<dbReference type="InterPro" id="IPR014048">
    <property type="entry name" value="MethylDNA_cys_MeTrfase_DNA-bd"/>
</dbReference>
<dbReference type="GO" id="GO:0003824">
    <property type="term" value="F:catalytic activity"/>
    <property type="evidence" value="ECO:0007669"/>
    <property type="project" value="InterPro"/>
</dbReference>
<proteinExistence type="predicted"/>
<organism evidence="4 5">
    <name type="scientific">Sphaerosporella brunnea</name>
    <dbReference type="NCBI Taxonomy" id="1250544"/>
    <lineage>
        <taxon>Eukaryota</taxon>
        <taxon>Fungi</taxon>
        <taxon>Dikarya</taxon>
        <taxon>Ascomycota</taxon>
        <taxon>Pezizomycotina</taxon>
        <taxon>Pezizomycetes</taxon>
        <taxon>Pezizales</taxon>
        <taxon>Pyronemataceae</taxon>
        <taxon>Sphaerosporella</taxon>
    </lineage>
</organism>
<protein>
    <recommendedName>
        <fullName evidence="3">Methylated-DNA-[protein]-cysteine S-methyltransferase DNA binding domain-containing protein</fullName>
    </recommendedName>
</protein>
<evidence type="ECO:0000313" key="5">
    <source>
        <dbReference type="Proteomes" id="UP000326924"/>
    </source>
</evidence>
<dbReference type="EMBL" id="VXIS01000034">
    <property type="protein sequence ID" value="KAA8911567.1"/>
    <property type="molecule type" value="Genomic_DNA"/>
</dbReference>
<keyword evidence="5" id="KW-1185">Reference proteome</keyword>
<dbReference type="SUPFAM" id="SSF46767">
    <property type="entry name" value="Methylated DNA-protein cysteine methyltransferase, C-terminal domain"/>
    <property type="match status" value="1"/>
</dbReference>
<feature type="compositionally biased region" description="Acidic residues" evidence="2">
    <location>
        <begin position="148"/>
        <end position="157"/>
    </location>
</feature>
<dbReference type="Gene3D" id="1.10.10.10">
    <property type="entry name" value="Winged helix-like DNA-binding domain superfamily/Winged helix DNA-binding domain"/>
    <property type="match status" value="1"/>
</dbReference>
<sequence>MPRNADPRLTPFEEVIVELVRRIPSGSVTTQTIIARMIARMTNRKQPRNGPSNVHRCLTKKANLDGRVDFPLHRVLRKHPKCSRVSLVVRKAEDKALLQQEGINFNDDGEFVDKGGDLFEFDDNAVKSHCLKRKHQDAFNFGSPDGEGSCDSEDSEQSTEKDPDSNPKEMASEFSEDQKMSGSGF</sequence>
<name>A0A5J5F518_9PEZI</name>
<accession>A0A5J5F518</accession>
<comment type="caution">
    <text evidence="4">The sequence shown here is derived from an EMBL/GenBank/DDBJ whole genome shotgun (WGS) entry which is preliminary data.</text>
</comment>
<dbReference type="Proteomes" id="UP000326924">
    <property type="component" value="Unassembled WGS sequence"/>
</dbReference>
<dbReference type="GO" id="GO:0006281">
    <property type="term" value="P:DNA repair"/>
    <property type="evidence" value="ECO:0007669"/>
    <property type="project" value="InterPro"/>
</dbReference>